<accession>A0AAD6B6R8</accession>
<dbReference type="EMBL" id="JAPTMU010000009">
    <property type="protein sequence ID" value="KAJ4937803.1"/>
    <property type="molecule type" value="Genomic_DNA"/>
</dbReference>
<name>A0AAD6B6R8_9TELE</name>
<comment type="caution">
    <text evidence="1">The sequence shown here is derived from an EMBL/GenBank/DDBJ whole genome shotgun (WGS) entry which is preliminary data.</text>
</comment>
<dbReference type="AlphaFoldDB" id="A0AAD6B6R8"/>
<protein>
    <submittedName>
        <fullName evidence="1">Uncharacterized protein</fullName>
    </submittedName>
</protein>
<sequence length="98" mass="10901">MESGNSPLTHLLFIPTKRWRCGCFGARVFPWSEAVSRQLHPITSDNDLGIERPTDWLNRKQGSGQKVIALGVTTQVPDWLISVLSISSSLSPQLKGER</sequence>
<keyword evidence="2" id="KW-1185">Reference proteome</keyword>
<gene>
    <name evidence="1" type="ORF">JOQ06_002433</name>
</gene>
<proteinExistence type="predicted"/>
<dbReference type="Proteomes" id="UP001219934">
    <property type="component" value="Unassembled WGS sequence"/>
</dbReference>
<evidence type="ECO:0000313" key="2">
    <source>
        <dbReference type="Proteomes" id="UP001219934"/>
    </source>
</evidence>
<evidence type="ECO:0000313" key="1">
    <source>
        <dbReference type="EMBL" id="KAJ4937803.1"/>
    </source>
</evidence>
<organism evidence="1 2">
    <name type="scientific">Pogonophryne albipinna</name>
    <dbReference type="NCBI Taxonomy" id="1090488"/>
    <lineage>
        <taxon>Eukaryota</taxon>
        <taxon>Metazoa</taxon>
        <taxon>Chordata</taxon>
        <taxon>Craniata</taxon>
        <taxon>Vertebrata</taxon>
        <taxon>Euteleostomi</taxon>
        <taxon>Actinopterygii</taxon>
        <taxon>Neopterygii</taxon>
        <taxon>Teleostei</taxon>
        <taxon>Neoteleostei</taxon>
        <taxon>Acanthomorphata</taxon>
        <taxon>Eupercaria</taxon>
        <taxon>Perciformes</taxon>
        <taxon>Notothenioidei</taxon>
        <taxon>Pogonophryne</taxon>
    </lineage>
</organism>
<reference evidence="1" key="1">
    <citation type="submission" date="2022-11" db="EMBL/GenBank/DDBJ databases">
        <title>Chromosome-level genome of Pogonophryne albipinna.</title>
        <authorList>
            <person name="Jo E."/>
        </authorList>
    </citation>
    <scope>NUCLEOTIDE SEQUENCE</scope>
    <source>
        <strain evidence="1">SGF0006</strain>
        <tissue evidence="1">Muscle</tissue>
    </source>
</reference>